<dbReference type="EMBL" id="JABBWG010000092">
    <property type="protein sequence ID" value="KAG1801745.1"/>
    <property type="molecule type" value="Genomic_DNA"/>
</dbReference>
<keyword evidence="3" id="KW-1185">Reference proteome</keyword>
<sequence length="339" mass="38225">MSSMTYTWSKALVVEMFQIECVEHILLKKNQTVDKENICQGSLLKEYEEHKAVKTTGTRISTKSKVNDVTQTLKPSRMSKMEGFAMSGMHGAAKNHQQCCSKIHSAIHTKSTRNFSHLCISEEATGDPDVKMHKVSNSLTDLEMLLCKWKSGDIYWRQMENEEFEELHREQNKKLNSGQKCTCTRSPDDNDENPPPRRHKAKKCTHADENDKNLSPRHHKKTYKSLLSVDTDADTNNNNNNVNTDINTQLEPSASLTTNDNELTSLSGTEKLIVKVFRTIVALWVQQAVEGLMLMLIGMDSGSLVLTLKERLTLALSKGGGENKEEDGIGMLNIEVEQR</sequence>
<gene>
    <name evidence="2" type="ORF">BJ212DRAFT_1305035</name>
</gene>
<protein>
    <submittedName>
        <fullName evidence="2">Uncharacterized protein</fullName>
    </submittedName>
</protein>
<accession>A0A9P7DSH3</accession>
<dbReference type="AlphaFoldDB" id="A0A9P7DSH3"/>
<name>A0A9P7DSH3_9AGAM</name>
<organism evidence="2 3">
    <name type="scientific">Suillus subaureus</name>
    <dbReference type="NCBI Taxonomy" id="48587"/>
    <lineage>
        <taxon>Eukaryota</taxon>
        <taxon>Fungi</taxon>
        <taxon>Dikarya</taxon>
        <taxon>Basidiomycota</taxon>
        <taxon>Agaricomycotina</taxon>
        <taxon>Agaricomycetes</taxon>
        <taxon>Agaricomycetidae</taxon>
        <taxon>Boletales</taxon>
        <taxon>Suillineae</taxon>
        <taxon>Suillaceae</taxon>
        <taxon>Suillus</taxon>
    </lineage>
</organism>
<reference evidence="2" key="1">
    <citation type="journal article" date="2020" name="New Phytol.">
        <title>Comparative genomics reveals dynamic genome evolution in host specialist ectomycorrhizal fungi.</title>
        <authorList>
            <person name="Lofgren L.A."/>
            <person name="Nguyen N.H."/>
            <person name="Vilgalys R."/>
            <person name="Ruytinx J."/>
            <person name="Liao H.L."/>
            <person name="Branco S."/>
            <person name="Kuo A."/>
            <person name="LaButti K."/>
            <person name="Lipzen A."/>
            <person name="Andreopoulos W."/>
            <person name="Pangilinan J."/>
            <person name="Riley R."/>
            <person name="Hundley H."/>
            <person name="Na H."/>
            <person name="Barry K."/>
            <person name="Grigoriev I.V."/>
            <person name="Stajich J.E."/>
            <person name="Kennedy P.G."/>
        </authorList>
    </citation>
    <scope>NUCLEOTIDE SEQUENCE</scope>
    <source>
        <strain evidence="2">MN1</strain>
    </source>
</reference>
<dbReference type="Proteomes" id="UP000807769">
    <property type="component" value="Unassembled WGS sequence"/>
</dbReference>
<feature type="compositionally biased region" description="Polar residues" evidence="1">
    <location>
        <begin position="174"/>
        <end position="185"/>
    </location>
</feature>
<dbReference type="RefSeq" id="XP_041186107.1">
    <property type="nucleotide sequence ID" value="XM_041333708.1"/>
</dbReference>
<evidence type="ECO:0000256" key="1">
    <source>
        <dbReference type="SAM" id="MobiDB-lite"/>
    </source>
</evidence>
<evidence type="ECO:0000313" key="2">
    <source>
        <dbReference type="EMBL" id="KAG1801745.1"/>
    </source>
</evidence>
<proteinExistence type="predicted"/>
<evidence type="ECO:0000313" key="3">
    <source>
        <dbReference type="Proteomes" id="UP000807769"/>
    </source>
</evidence>
<feature type="region of interest" description="Disordered" evidence="1">
    <location>
        <begin position="168"/>
        <end position="222"/>
    </location>
</feature>
<dbReference type="OrthoDB" id="3033638at2759"/>
<feature type="compositionally biased region" description="Basic and acidic residues" evidence="1">
    <location>
        <begin position="205"/>
        <end position="214"/>
    </location>
</feature>
<comment type="caution">
    <text evidence="2">The sequence shown here is derived from an EMBL/GenBank/DDBJ whole genome shotgun (WGS) entry which is preliminary data.</text>
</comment>
<dbReference type="GeneID" id="64627725"/>